<feature type="transmembrane region" description="Helical" evidence="10">
    <location>
        <begin position="95"/>
        <end position="114"/>
    </location>
</feature>
<feature type="transmembrane region" description="Helical" evidence="10">
    <location>
        <begin position="218"/>
        <end position="235"/>
    </location>
</feature>
<name>I0JZD6_METFB</name>
<evidence type="ECO:0000259" key="11">
    <source>
        <dbReference type="Pfam" id="PF00999"/>
    </source>
</evidence>
<dbReference type="AlphaFoldDB" id="I0JZD6"/>
<dbReference type="FunCoup" id="I0JZD6">
    <property type="interactions" value="412"/>
</dbReference>
<reference evidence="12 13" key="1">
    <citation type="journal article" date="2012" name="J. Bacteriol.">
        <title>Draft Genome Sequence of the Volcano-Inhabiting Thermoacidophilic Methanotroph Methylacidiphilum fumariolicum Strain SolV.</title>
        <authorList>
            <person name="Khadem A.F."/>
            <person name="Wieczorek A.S."/>
            <person name="Pol A."/>
            <person name="Vuilleumier S."/>
            <person name="Harhangi H.R."/>
            <person name="Dunfield P.F."/>
            <person name="Kalyuzhnaya M.G."/>
            <person name="Murrell J.C."/>
            <person name="Francoijs K.-J."/>
            <person name="Stunnenberg H.G."/>
            <person name="Stein L.Y."/>
            <person name="DiSpirito A.A."/>
            <person name="Semrau J.D."/>
            <person name="Lajus A."/>
            <person name="Medigue C."/>
            <person name="Klotz M.G."/>
            <person name="Jetten M.S.M."/>
            <person name="Op den Camp H.J.M."/>
        </authorList>
    </citation>
    <scope>NUCLEOTIDE SEQUENCE [LARGE SCALE GENOMIC DNA]</scope>
    <source>
        <strain evidence="12 13">SolV</strain>
    </source>
</reference>
<keyword evidence="6" id="KW-0915">Sodium</keyword>
<keyword evidence="5 10" id="KW-1133">Transmembrane helix</keyword>
<comment type="subcellular location">
    <subcellularLocation>
        <location evidence="1">Membrane</location>
        <topology evidence="1">Multi-pass membrane protein</topology>
    </subcellularLocation>
</comment>
<evidence type="ECO:0000256" key="5">
    <source>
        <dbReference type="ARBA" id="ARBA00022989"/>
    </source>
</evidence>
<evidence type="ECO:0000256" key="7">
    <source>
        <dbReference type="ARBA" id="ARBA00023065"/>
    </source>
</evidence>
<dbReference type="Gene3D" id="1.20.1530.20">
    <property type="match status" value="1"/>
</dbReference>
<dbReference type="PANTHER" id="PTHR43562">
    <property type="entry name" value="NAPA-TYPE SODIUM/HYDROGEN ANTIPORTER"/>
    <property type="match status" value="1"/>
</dbReference>
<evidence type="ECO:0000256" key="10">
    <source>
        <dbReference type="SAM" id="Phobius"/>
    </source>
</evidence>
<dbReference type="InParanoid" id="I0JZD6"/>
<keyword evidence="3" id="KW-0050">Antiport</keyword>
<accession>I0JZD6</accession>
<dbReference type="PANTHER" id="PTHR43562:SF3">
    <property type="entry name" value="SODIUM ION_PROTON EXCHANGER (EUROFUNG)"/>
    <property type="match status" value="1"/>
</dbReference>
<feature type="transmembrane region" description="Helical" evidence="10">
    <location>
        <begin position="330"/>
        <end position="348"/>
    </location>
</feature>
<evidence type="ECO:0000256" key="9">
    <source>
        <dbReference type="ARBA" id="ARBA00023201"/>
    </source>
</evidence>
<dbReference type="InterPro" id="IPR006153">
    <property type="entry name" value="Cation/H_exchanger_TM"/>
</dbReference>
<keyword evidence="9" id="KW-0739">Sodium transport</keyword>
<keyword evidence="2" id="KW-0813">Transport</keyword>
<dbReference type="GO" id="GO:0015297">
    <property type="term" value="F:antiporter activity"/>
    <property type="evidence" value="ECO:0007669"/>
    <property type="project" value="UniProtKB-KW"/>
</dbReference>
<evidence type="ECO:0000313" key="12">
    <source>
        <dbReference type="EMBL" id="CCG92605.1"/>
    </source>
</evidence>
<dbReference type="GO" id="GO:0016020">
    <property type="term" value="C:membrane"/>
    <property type="evidence" value="ECO:0007669"/>
    <property type="project" value="UniProtKB-SubCell"/>
</dbReference>
<dbReference type="InterPro" id="IPR038770">
    <property type="entry name" value="Na+/solute_symporter_sf"/>
</dbReference>
<sequence length="407" mass="45416">MPFLFLAAMNILENPWFFISLWMGGAFSAALLAIRLKIPVALAEILMGAVLSHFLGLSNPTEWMNFLSKLGATMLCFIAGTEIEPEYFKESWKKNMFSGLSSFLFPFLAIALFSHYLLHWKTAQCIIAGIALGTTSIAIIYTSLVERGIENSSLGKTLLSSCFITDFGSVLALGIFFTHWDLSSIIFGIIALIILWLFPKFLRFLLAFLKKSPVSEPEIKFVFLMLSLLGFLATMAKTEPVLPAFVLGILSANSFSKDRLLRRRLRAVAYSILTPFFFMKSGFHISLHALIFGFFPILLLTLIKTCFKLFGLFPYLILEKHSIKESLYGSLLATGGLTFGLIAAHYGIQNKILNREEYSIITIATLVSTLIPMLLAGLIVPKAIVIAEKKKEEVLLKKEIGEYEEEG</sequence>
<evidence type="ECO:0000256" key="2">
    <source>
        <dbReference type="ARBA" id="ARBA00022448"/>
    </source>
</evidence>
<protein>
    <submittedName>
        <fullName evidence="12">Na+/H+ antiporter</fullName>
    </submittedName>
</protein>
<proteinExistence type="predicted"/>
<keyword evidence="4 10" id="KW-0812">Transmembrane</keyword>
<evidence type="ECO:0000256" key="8">
    <source>
        <dbReference type="ARBA" id="ARBA00023136"/>
    </source>
</evidence>
<dbReference type="Proteomes" id="UP000004837">
    <property type="component" value="Unassembled WGS sequence"/>
</dbReference>
<organism evidence="12 13">
    <name type="scientific">Methylacidiphilum fumariolicum (strain SolV)</name>
    <dbReference type="NCBI Taxonomy" id="1156937"/>
    <lineage>
        <taxon>Bacteria</taxon>
        <taxon>Pseudomonadati</taxon>
        <taxon>Verrucomicrobiota</taxon>
        <taxon>Methylacidiphilae</taxon>
        <taxon>Methylacidiphilales</taxon>
        <taxon>Methylacidiphilaceae</taxon>
        <taxon>Methylacidiphilum (ex Ratnadevi et al. 2023)</taxon>
    </lineage>
</organism>
<evidence type="ECO:0000313" key="13">
    <source>
        <dbReference type="Proteomes" id="UP000004837"/>
    </source>
</evidence>
<evidence type="ECO:0000256" key="3">
    <source>
        <dbReference type="ARBA" id="ARBA00022449"/>
    </source>
</evidence>
<dbReference type="GO" id="GO:0006814">
    <property type="term" value="P:sodium ion transport"/>
    <property type="evidence" value="ECO:0007669"/>
    <property type="project" value="UniProtKB-KW"/>
</dbReference>
<feature type="transmembrane region" description="Helical" evidence="10">
    <location>
        <begin position="297"/>
        <end position="318"/>
    </location>
</feature>
<feature type="transmembrane region" description="Helical" evidence="10">
    <location>
        <begin position="268"/>
        <end position="291"/>
    </location>
</feature>
<feature type="transmembrane region" description="Helical" evidence="10">
    <location>
        <begin position="15"/>
        <end position="34"/>
    </location>
</feature>
<gene>
    <name evidence="12" type="primary">kefB</name>
    <name evidence="12" type="ORF">MFUM_710002</name>
</gene>
<evidence type="ECO:0000256" key="1">
    <source>
        <dbReference type="ARBA" id="ARBA00004141"/>
    </source>
</evidence>
<evidence type="ECO:0000256" key="6">
    <source>
        <dbReference type="ARBA" id="ARBA00023053"/>
    </source>
</evidence>
<feature type="transmembrane region" description="Helical" evidence="10">
    <location>
        <begin position="126"/>
        <end position="145"/>
    </location>
</feature>
<keyword evidence="8 10" id="KW-0472">Membrane</keyword>
<dbReference type="GO" id="GO:1902600">
    <property type="term" value="P:proton transmembrane transport"/>
    <property type="evidence" value="ECO:0007669"/>
    <property type="project" value="InterPro"/>
</dbReference>
<evidence type="ECO:0000256" key="4">
    <source>
        <dbReference type="ARBA" id="ARBA00022692"/>
    </source>
</evidence>
<dbReference type="EMBL" id="CAHT01000079">
    <property type="protein sequence ID" value="CCG92605.1"/>
    <property type="molecule type" value="Genomic_DNA"/>
</dbReference>
<comment type="caution">
    <text evidence="12">The sequence shown here is derived from an EMBL/GenBank/DDBJ whole genome shotgun (WGS) entry which is preliminary data.</text>
</comment>
<feature type="transmembrane region" description="Helical" evidence="10">
    <location>
        <begin position="185"/>
        <end position="206"/>
    </location>
</feature>
<feature type="transmembrane region" description="Helical" evidence="10">
    <location>
        <begin position="241"/>
        <end position="256"/>
    </location>
</feature>
<feature type="transmembrane region" description="Helical" evidence="10">
    <location>
        <begin position="360"/>
        <end position="380"/>
    </location>
</feature>
<keyword evidence="7" id="KW-0406">Ion transport</keyword>
<feature type="domain" description="Cation/H+ exchanger transmembrane" evidence="11">
    <location>
        <begin position="26"/>
        <end position="375"/>
    </location>
</feature>
<dbReference type="eggNOG" id="COG0475">
    <property type="taxonomic scope" value="Bacteria"/>
</dbReference>
<feature type="transmembrane region" description="Helical" evidence="10">
    <location>
        <begin position="157"/>
        <end position="179"/>
    </location>
</feature>
<dbReference type="Pfam" id="PF00999">
    <property type="entry name" value="Na_H_Exchanger"/>
    <property type="match status" value="1"/>
</dbReference>